<protein>
    <recommendedName>
        <fullName evidence="2">Alpha/beta hydrolase fold-3 domain-containing protein</fullName>
    </recommendedName>
</protein>
<keyword evidence="4" id="KW-1185">Reference proteome</keyword>
<gene>
    <name evidence="3" type="ORF">C3L33_19594</name>
</gene>
<dbReference type="Pfam" id="PF07859">
    <property type="entry name" value="Abhydrolase_3"/>
    <property type="match status" value="1"/>
</dbReference>
<reference evidence="3 4" key="1">
    <citation type="journal article" date="2019" name="Genome Biol. Evol.">
        <title>The Rhododendron genome and chromosomal organization provide insight into shared whole-genome duplications across the heath family (Ericaceae).</title>
        <authorList>
            <person name="Soza V.L."/>
            <person name="Lindsley D."/>
            <person name="Waalkes A."/>
            <person name="Ramage E."/>
            <person name="Patwardhan R.P."/>
            <person name="Burton J.N."/>
            <person name="Adey A."/>
            <person name="Kumar A."/>
            <person name="Qiu R."/>
            <person name="Shendure J."/>
            <person name="Hall B."/>
        </authorList>
    </citation>
    <scope>NUCLEOTIDE SEQUENCE [LARGE SCALE GENOMIC DNA]</scope>
    <source>
        <strain evidence="3">RSF 1966-606</strain>
    </source>
</reference>
<dbReference type="EMBL" id="QEFC01003416">
    <property type="protein sequence ID" value="KAE9448488.1"/>
    <property type="molecule type" value="Genomic_DNA"/>
</dbReference>
<evidence type="ECO:0000259" key="2">
    <source>
        <dbReference type="Pfam" id="PF07859"/>
    </source>
</evidence>
<dbReference type="PANTHER" id="PTHR23024:SF632">
    <property type="entry name" value="2-HYDROXYISOFLAVANONE DEHYDRATASE-LIKE"/>
    <property type="match status" value="1"/>
</dbReference>
<evidence type="ECO:0000256" key="1">
    <source>
        <dbReference type="ARBA" id="ARBA00010515"/>
    </source>
</evidence>
<accession>A0A6A4L0U1</accession>
<dbReference type="GO" id="GO:0016787">
    <property type="term" value="F:hydrolase activity"/>
    <property type="evidence" value="ECO:0007669"/>
    <property type="project" value="InterPro"/>
</dbReference>
<dbReference type="InterPro" id="IPR050466">
    <property type="entry name" value="Carboxylest/Gibb_receptor"/>
</dbReference>
<feature type="domain" description="Alpha/beta hydrolase fold-3" evidence="2">
    <location>
        <begin position="77"/>
        <end position="286"/>
    </location>
</feature>
<dbReference type="InterPro" id="IPR013094">
    <property type="entry name" value="AB_hydrolase_3"/>
</dbReference>
<dbReference type="OrthoDB" id="408631at2759"/>
<dbReference type="Gene3D" id="3.40.50.1820">
    <property type="entry name" value="alpha/beta hydrolase"/>
    <property type="match status" value="1"/>
</dbReference>
<dbReference type="SUPFAM" id="SSF53474">
    <property type="entry name" value="alpha/beta-Hydrolases"/>
    <property type="match status" value="1"/>
</dbReference>
<organism evidence="3 4">
    <name type="scientific">Rhododendron williamsianum</name>
    <dbReference type="NCBI Taxonomy" id="262921"/>
    <lineage>
        <taxon>Eukaryota</taxon>
        <taxon>Viridiplantae</taxon>
        <taxon>Streptophyta</taxon>
        <taxon>Embryophyta</taxon>
        <taxon>Tracheophyta</taxon>
        <taxon>Spermatophyta</taxon>
        <taxon>Magnoliopsida</taxon>
        <taxon>eudicotyledons</taxon>
        <taxon>Gunneridae</taxon>
        <taxon>Pentapetalae</taxon>
        <taxon>asterids</taxon>
        <taxon>Ericales</taxon>
        <taxon>Ericaceae</taxon>
        <taxon>Ericoideae</taxon>
        <taxon>Rhodoreae</taxon>
        <taxon>Rhododendron</taxon>
    </lineage>
</organism>
<comment type="similarity">
    <text evidence="1">Belongs to the 'GDXG' lipolytic enzyme family.</text>
</comment>
<feature type="non-terminal residue" evidence="3">
    <location>
        <position position="1"/>
    </location>
</feature>
<dbReference type="InterPro" id="IPR029058">
    <property type="entry name" value="AB_hydrolase_fold"/>
</dbReference>
<dbReference type="Proteomes" id="UP000428333">
    <property type="component" value="Linkage Group LG12"/>
</dbReference>
<evidence type="ECO:0000313" key="4">
    <source>
        <dbReference type="Proteomes" id="UP000428333"/>
    </source>
</evidence>
<name>A0A6A4L0U1_9ERIC</name>
<proteinExistence type="inferred from homology"/>
<dbReference type="PANTHER" id="PTHR23024">
    <property type="entry name" value="ARYLACETAMIDE DEACETYLASE"/>
    <property type="match status" value="1"/>
</dbReference>
<comment type="caution">
    <text evidence="3">The sequence shown here is derived from an EMBL/GenBank/DDBJ whole genome shotgun (WGS) entry which is preliminary data.</text>
</comment>
<sequence length="309" mass="34047">MDSSASEVTHAFPPFFLVHKDGSVKRFMVADYAPPTVDPQTGVESKDVVISPETGVKARIFLPKINVPDQQKKLPLIIHYHGGGFCIGSSLDIISTRMLTVLTSVANAIAISVDYRLAPEHLLPIAFDDSWSALQWISTHLNREGPELWLNQFVDFERVFLLGESAGAAIAHHMAVRVGTTKGLEGLRIRGAVIVHPYFVDNDQPDELVRFLSPGPIAPNSDPKLNPKVDTDLDKMCCEKVLVFVAENDGFGLKPRGVEYCETLKNSGWKGDLELVENEGEDHCFHVFNPTSESALVLVQKVASFVNQD</sequence>
<dbReference type="AlphaFoldDB" id="A0A6A4L0U1"/>
<evidence type="ECO:0000313" key="3">
    <source>
        <dbReference type="EMBL" id="KAE9448488.1"/>
    </source>
</evidence>